<evidence type="ECO:0000313" key="2">
    <source>
        <dbReference type="Proteomes" id="UP000366872"/>
    </source>
</evidence>
<protein>
    <submittedName>
        <fullName evidence="1">Uncharacterized protein</fullName>
    </submittedName>
</protein>
<gene>
    <name evidence="1" type="ORF">PDESU_02791</name>
</gene>
<dbReference type="Proteomes" id="UP000366872">
    <property type="component" value="Unassembled WGS sequence"/>
</dbReference>
<dbReference type="AlphaFoldDB" id="A0A6C2U2L4"/>
<evidence type="ECO:0000313" key="1">
    <source>
        <dbReference type="EMBL" id="VGO14232.1"/>
    </source>
</evidence>
<proteinExistence type="predicted"/>
<name>A0A6C2U2L4_PONDE</name>
<sequence>MRSVVACVVIILGAMSYHRIVDLLSNPRSLMQRTYEMTL</sequence>
<dbReference type="EMBL" id="CAAHFG010000001">
    <property type="protein sequence ID" value="VGO14232.1"/>
    <property type="molecule type" value="Genomic_DNA"/>
</dbReference>
<reference evidence="1 2" key="1">
    <citation type="submission" date="2019-04" db="EMBL/GenBank/DDBJ databases">
        <authorList>
            <person name="Van Vliet M D."/>
        </authorList>
    </citation>
    <scope>NUCLEOTIDE SEQUENCE [LARGE SCALE GENOMIC DNA]</scope>
    <source>
        <strain evidence="1 2">F1</strain>
    </source>
</reference>
<organism evidence="1 2">
    <name type="scientific">Pontiella desulfatans</name>
    <dbReference type="NCBI Taxonomy" id="2750659"/>
    <lineage>
        <taxon>Bacteria</taxon>
        <taxon>Pseudomonadati</taxon>
        <taxon>Kiritimatiellota</taxon>
        <taxon>Kiritimatiellia</taxon>
        <taxon>Kiritimatiellales</taxon>
        <taxon>Pontiellaceae</taxon>
        <taxon>Pontiella</taxon>
    </lineage>
</organism>
<accession>A0A6C2U2L4</accession>
<keyword evidence="2" id="KW-1185">Reference proteome</keyword>